<evidence type="ECO:0000256" key="2">
    <source>
        <dbReference type="SAM" id="Phobius"/>
    </source>
</evidence>
<feature type="region of interest" description="Disordered" evidence="1">
    <location>
        <begin position="639"/>
        <end position="672"/>
    </location>
</feature>
<evidence type="ECO:0000313" key="4">
    <source>
        <dbReference type="Proteomes" id="UP000719412"/>
    </source>
</evidence>
<keyword evidence="2" id="KW-0472">Membrane</keyword>
<feature type="region of interest" description="Disordered" evidence="1">
    <location>
        <begin position="100"/>
        <end position="219"/>
    </location>
</feature>
<protein>
    <submittedName>
        <fullName evidence="3">Uncharacterized protein</fullName>
    </submittedName>
</protein>
<feature type="compositionally biased region" description="Polar residues" evidence="1">
    <location>
        <begin position="1"/>
        <end position="15"/>
    </location>
</feature>
<reference evidence="3" key="2">
    <citation type="submission" date="2021-08" db="EMBL/GenBank/DDBJ databases">
        <authorList>
            <person name="Eriksson T."/>
        </authorList>
    </citation>
    <scope>NUCLEOTIDE SEQUENCE</scope>
    <source>
        <strain evidence="3">Stoneville</strain>
        <tissue evidence="3">Whole head</tissue>
    </source>
</reference>
<organism evidence="3 4">
    <name type="scientific">Tenebrio molitor</name>
    <name type="common">Yellow mealworm beetle</name>
    <dbReference type="NCBI Taxonomy" id="7067"/>
    <lineage>
        <taxon>Eukaryota</taxon>
        <taxon>Metazoa</taxon>
        <taxon>Ecdysozoa</taxon>
        <taxon>Arthropoda</taxon>
        <taxon>Hexapoda</taxon>
        <taxon>Insecta</taxon>
        <taxon>Pterygota</taxon>
        <taxon>Neoptera</taxon>
        <taxon>Endopterygota</taxon>
        <taxon>Coleoptera</taxon>
        <taxon>Polyphaga</taxon>
        <taxon>Cucujiformia</taxon>
        <taxon>Tenebrionidae</taxon>
        <taxon>Tenebrio</taxon>
    </lineage>
</organism>
<feature type="transmembrane region" description="Helical" evidence="2">
    <location>
        <begin position="403"/>
        <end position="426"/>
    </location>
</feature>
<feature type="compositionally biased region" description="Basic residues" evidence="1">
    <location>
        <begin position="195"/>
        <end position="214"/>
    </location>
</feature>
<feature type="compositionally biased region" description="Polar residues" evidence="1">
    <location>
        <begin position="108"/>
        <end position="123"/>
    </location>
</feature>
<dbReference type="Proteomes" id="UP000719412">
    <property type="component" value="Unassembled WGS sequence"/>
</dbReference>
<feature type="compositionally biased region" description="Basic and acidic residues" evidence="1">
    <location>
        <begin position="658"/>
        <end position="671"/>
    </location>
</feature>
<keyword evidence="4" id="KW-1185">Reference proteome</keyword>
<feature type="region of interest" description="Disordered" evidence="1">
    <location>
        <begin position="1"/>
        <end position="26"/>
    </location>
</feature>
<keyword evidence="2" id="KW-1133">Transmembrane helix</keyword>
<evidence type="ECO:0000256" key="1">
    <source>
        <dbReference type="SAM" id="MobiDB-lite"/>
    </source>
</evidence>
<dbReference type="EMBL" id="JABDTM020027216">
    <property type="protein sequence ID" value="KAH0810863.1"/>
    <property type="molecule type" value="Genomic_DNA"/>
</dbReference>
<comment type="caution">
    <text evidence="3">The sequence shown here is derived from an EMBL/GenBank/DDBJ whole genome shotgun (WGS) entry which is preliminary data.</text>
</comment>
<keyword evidence="2" id="KW-0812">Transmembrane</keyword>
<sequence length="719" mass="80608">MSSGPTSSQYITKTKNPLVEKESDEVQRRIHRESAAKRETIAVRTQVTPTDLEISKLINDLFKKFNTCARLMTHSEGDRGAPSLSGGGIGVRREGVEIKATIKKTFRDATTSTPKPRTGETVSSPPPARSHPNGVHSEARNSPQARENPRRGPNGVTFETSQPHHVVRVDDRLFSQRPFYLVNDANASPEEASPRRRPRRPHPRPAARTGRGQRRARDRDVDVVVEEARYLSRRGSVPTGFGPTSRHDNYFTIVSWAYPQQLEVLIRWRSSAAFGGLSRGGNVTRSFAFGVEAGRVRMREIVERRVVLCLEVTERVASLQIDLPQEDQVLLNKKRKKKAREVDRRDECFRIGGKNLEMTKNETDTSYWGSRLCNAFAVLRKNYAAEGFSSPFAADALGGPSLAWTWGGMVAFFFLFCGEICIAIEVQGRRWRAIRQIGGKRPDGLPRNRNCTSRTSVLGRAGQEVSSGFGYGESEAALPQSGPCKITELSRLFRFDVKTPTTICLVGEEKYLNDNMMHNSNAPHSYFQQIHSLLHKMTQREFTNITLLIIHRGKVQSPSGALVVMSVPPGLRPARCRPPLDSHPSIVASRVSRVPLDRPRCPDFADEPLHQVAYGNKRRSIDTIRRMRMRLLTLTGSQQAMRSKARSDVPLRTPGTRRTPDGEPQGHDHRFGGLPGGAIRRIWFFTWWGGGWRTPFCRNFRKCGQDGSGVDGKLDKEVS</sequence>
<name>A0A8J6L9E9_TENMO</name>
<reference evidence="3" key="1">
    <citation type="journal article" date="2020" name="J Insects Food Feed">
        <title>The yellow mealworm (Tenebrio molitor) genome: a resource for the emerging insects as food and feed industry.</title>
        <authorList>
            <person name="Eriksson T."/>
            <person name="Andere A."/>
            <person name="Kelstrup H."/>
            <person name="Emery V."/>
            <person name="Picard C."/>
        </authorList>
    </citation>
    <scope>NUCLEOTIDE SEQUENCE</scope>
    <source>
        <strain evidence="3">Stoneville</strain>
        <tissue evidence="3">Whole head</tissue>
    </source>
</reference>
<evidence type="ECO:0000313" key="3">
    <source>
        <dbReference type="EMBL" id="KAH0810863.1"/>
    </source>
</evidence>
<dbReference type="AlphaFoldDB" id="A0A8J6L9E9"/>
<accession>A0A8J6L9E9</accession>
<proteinExistence type="predicted"/>
<gene>
    <name evidence="3" type="ORF">GEV33_011927</name>
</gene>